<reference evidence="1 2" key="1">
    <citation type="journal article" date="2023" name="Mol. Ecol. Resour.">
        <title>Chromosome-level genome assembly of a triploid poplar Populus alba 'Berolinensis'.</title>
        <authorList>
            <person name="Chen S."/>
            <person name="Yu Y."/>
            <person name="Wang X."/>
            <person name="Wang S."/>
            <person name="Zhang T."/>
            <person name="Zhou Y."/>
            <person name="He R."/>
            <person name="Meng N."/>
            <person name="Wang Y."/>
            <person name="Liu W."/>
            <person name="Liu Z."/>
            <person name="Liu J."/>
            <person name="Guo Q."/>
            <person name="Huang H."/>
            <person name="Sederoff R.R."/>
            <person name="Wang G."/>
            <person name="Qu G."/>
            <person name="Chen S."/>
        </authorList>
    </citation>
    <scope>NUCLEOTIDE SEQUENCE [LARGE SCALE GENOMIC DNA]</scope>
    <source>
        <strain evidence="1">SC-2020</strain>
    </source>
</reference>
<name>A0AAD6W6P0_9ROSI</name>
<proteinExistence type="predicted"/>
<dbReference type="AlphaFoldDB" id="A0AAD6W6P0"/>
<gene>
    <name evidence="1" type="ORF">NC653_011539</name>
</gene>
<protein>
    <submittedName>
        <fullName evidence="1">Uncharacterized protein</fullName>
    </submittedName>
</protein>
<dbReference type="Proteomes" id="UP001164929">
    <property type="component" value="Chromosome 4"/>
</dbReference>
<evidence type="ECO:0000313" key="2">
    <source>
        <dbReference type="Proteomes" id="UP001164929"/>
    </source>
</evidence>
<comment type="caution">
    <text evidence="1">The sequence shown here is derived from an EMBL/GenBank/DDBJ whole genome shotgun (WGS) entry which is preliminary data.</text>
</comment>
<accession>A0AAD6W6P0</accession>
<organism evidence="1 2">
    <name type="scientific">Populus alba x Populus x berolinensis</name>
    <dbReference type="NCBI Taxonomy" id="444605"/>
    <lineage>
        <taxon>Eukaryota</taxon>
        <taxon>Viridiplantae</taxon>
        <taxon>Streptophyta</taxon>
        <taxon>Embryophyta</taxon>
        <taxon>Tracheophyta</taxon>
        <taxon>Spermatophyta</taxon>
        <taxon>Magnoliopsida</taxon>
        <taxon>eudicotyledons</taxon>
        <taxon>Gunneridae</taxon>
        <taxon>Pentapetalae</taxon>
        <taxon>rosids</taxon>
        <taxon>fabids</taxon>
        <taxon>Malpighiales</taxon>
        <taxon>Salicaceae</taxon>
        <taxon>Saliceae</taxon>
        <taxon>Populus</taxon>
    </lineage>
</organism>
<evidence type="ECO:0000313" key="1">
    <source>
        <dbReference type="EMBL" id="KAJ7001133.1"/>
    </source>
</evidence>
<keyword evidence="2" id="KW-1185">Reference proteome</keyword>
<sequence length="76" mass="8731">MGPERSGILSSSKLEQAIMLLKQLLRKYTETSRPQMTRTASQDVKAFLQDSILTRAMEESQDRKIPLVRRGRKMPP</sequence>
<dbReference type="EMBL" id="JAQIZT010000004">
    <property type="protein sequence ID" value="KAJ7001133.1"/>
    <property type="molecule type" value="Genomic_DNA"/>
</dbReference>